<sequence>MCRRSATLPVSHYDHSTACKSQVTRATSHTTSLAPRLADTTPDECTMSTSPDSTQRTGHNMDGVASVALSSPPNAMCRPAIHGVSFLCPPEPLALVSGRGVGLRWQNWLKDFEDFMKRSQFTDPAQQLIVLRNLIGKEVGQIIKELPTDTASSYQGVRNALNRKFLHKRNIDYEQYSINLKSQERD</sequence>
<proteinExistence type="predicted"/>
<comment type="caution">
    <text evidence="2">The sequence shown here is derived from an EMBL/GenBank/DDBJ whole genome shotgun (WGS) entry which is preliminary data.</text>
</comment>
<accession>A0AAV7WUR6</accession>
<dbReference type="AlphaFoldDB" id="A0AAV7WUR6"/>
<dbReference type="EMBL" id="JANPWB010000001">
    <property type="protein sequence ID" value="KAJ1216566.1"/>
    <property type="molecule type" value="Genomic_DNA"/>
</dbReference>
<evidence type="ECO:0000313" key="3">
    <source>
        <dbReference type="Proteomes" id="UP001066276"/>
    </source>
</evidence>
<reference evidence="2" key="1">
    <citation type="journal article" date="2022" name="bioRxiv">
        <title>Sequencing and chromosome-scale assembly of the giantPleurodeles waltlgenome.</title>
        <authorList>
            <person name="Brown T."/>
            <person name="Elewa A."/>
            <person name="Iarovenko S."/>
            <person name="Subramanian E."/>
            <person name="Araus A.J."/>
            <person name="Petzold A."/>
            <person name="Susuki M."/>
            <person name="Suzuki K.-i.T."/>
            <person name="Hayashi T."/>
            <person name="Toyoda A."/>
            <person name="Oliveira C."/>
            <person name="Osipova E."/>
            <person name="Leigh N.D."/>
            <person name="Simon A."/>
            <person name="Yun M.H."/>
        </authorList>
    </citation>
    <scope>NUCLEOTIDE SEQUENCE</scope>
    <source>
        <strain evidence="2">20211129_DDA</strain>
        <tissue evidence="2">Liver</tissue>
    </source>
</reference>
<gene>
    <name evidence="2" type="ORF">NDU88_004167</name>
</gene>
<evidence type="ECO:0000313" key="2">
    <source>
        <dbReference type="EMBL" id="KAJ1216566.1"/>
    </source>
</evidence>
<protein>
    <submittedName>
        <fullName evidence="2">Uncharacterized protein</fullName>
    </submittedName>
</protein>
<keyword evidence="3" id="KW-1185">Reference proteome</keyword>
<dbReference type="Proteomes" id="UP001066276">
    <property type="component" value="Chromosome 1_1"/>
</dbReference>
<feature type="compositionally biased region" description="Polar residues" evidence="1">
    <location>
        <begin position="46"/>
        <end position="58"/>
    </location>
</feature>
<feature type="region of interest" description="Disordered" evidence="1">
    <location>
        <begin position="26"/>
        <end position="59"/>
    </location>
</feature>
<evidence type="ECO:0000256" key="1">
    <source>
        <dbReference type="SAM" id="MobiDB-lite"/>
    </source>
</evidence>
<organism evidence="2 3">
    <name type="scientific">Pleurodeles waltl</name>
    <name type="common">Iberian ribbed newt</name>
    <dbReference type="NCBI Taxonomy" id="8319"/>
    <lineage>
        <taxon>Eukaryota</taxon>
        <taxon>Metazoa</taxon>
        <taxon>Chordata</taxon>
        <taxon>Craniata</taxon>
        <taxon>Vertebrata</taxon>
        <taxon>Euteleostomi</taxon>
        <taxon>Amphibia</taxon>
        <taxon>Batrachia</taxon>
        <taxon>Caudata</taxon>
        <taxon>Salamandroidea</taxon>
        <taxon>Salamandridae</taxon>
        <taxon>Pleurodelinae</taxon>
        <taxon>Pleurodeles</taxon>
    </lineage>
</organism>
<name>A0AAV7WUR6_PLEWA</name>